<evidence type="ECO:0000256" key="5">
    <source>
        <dbReference type="ARBA" id="ARBA00022692"/>
    </source>
</evidence>
<evidence type="ECO:0000256" key="8">
    <source>
        <dbReference type="ARBA" id="ARBA00023077"/>
    </source>
</evidence>
<evidence type="ECO:0000256" key="10">
    <source>
        <dbReference type="ARBA" id="ARBA00023170"/>
    </source>
</evidence>
<feature type="domain" description="TonB C-terminal" evidence="15">
    <location>
        <begin position="3"/>
        <end position="60"/>
    </location>
</feature>
<evidence type="ECO:0000256" key="4">
    <source>
        <dbReference type="ARBA" id="ARBA00022452"/>
    </source>
</evidence>
<feature type="region of interest" description="Disordered" evidence="13">
    <location>
        <begin position="54"/>
        <end position="103"/>
    </location>
</feature>
<evidence type="ECO:0000313" key="17">
    <source>
        <dbReference type="EMBL" id="AKF11280.1"/>
    </source>
</evidence>
<dbReference type="Gene3D" id="2.40.170.20">
    <property type="entry name" value="TonB-dependent receptor, beta-barrel domain"/>
    <property type="match status" value="1"/>
</dbReference>
<evidence type="ECO:0000256" key="13">
    <source>
        <dbReference type="SAM" id="MobiDB-lite"/>
    </source>
</evidence>
<keyword evidence="8 12" id="KW-0798">TonB box</keyword>
<dbReference type="InterPro" id="IPR039426">
    <property type="entry name" value="TonB-dep_rcpt-like"/>
</dbReference>
<keyword evidence="4" id="KW-1134">Transmembrane beta strand</keyword>
<dbReference type="STRING" id="927083.DB32_008429"/>
<dbReference type="InterPro" id="IPR012910">
    <property type="entry name" value="Plug_dom"/>
</dbReference>
<dbReference type="InterPro" id="IPR000531">
    <property type="entry name" value="Beta-barrel_TonB"/>
</dbReference>
<comment type="subcellular location">
    <subcellularLocation>
        <location evidence="2">Cell outer membrane</location>
        <topology evidence="2">Multi-pass membrane protein</topology>
    </subcellularLocation>
    <subcellularLocation>
        <location evidence="1">Membrane</location>
        <topology evidence="1">Single-pass membrane protein</topology>
    </subcellularLocation>
</comment>
<dbReference type="EMBL" id="CP011125">
    <property type="protein sequence ID" value="AKF11280.1"/>
    <property type="molecule type" value="Genomic_DNA"/>
</dbReference>
<proteinExistence type="inferred from homology"/>
<evidence type="ECO:0000259" key="16">
    <source>
        <dbReference type="Pfam" id="PF07715"/>
    </source>
</evidence>
<dbReference type="PANTHER" id="PTHR30069">
    <property type="entry name" value="TONB-DEPENDENT OUTER MEMBRANE RECEPTOR"/>
    <property type="match status" value="1"/>
</dbReference>
<dbReference type="KEGG" id="samy:DB32_008429"/>
<dbReference type="InterPro" id="IPR037066">
    <property type="entry name" value="Plug_dom_sf"/>
</dbReference>
<evidence type="ECO:0000313" key="18">
    <source>
        <dbReference type="Proteomes" id="UP000034883"/>
    </source>
</evidence>
<protein>
    <submittedName>
        <fullName evidence="17">Outer membrane receptor protein</fullName>
    </submittedName>
</protein>
<dbReference type="SUPFAM" id="SSF74653">
    <property type="entry name" value="TolA/TonB C-terminal domain"/>
    <property type="match status" value="1"/>
</dbReference>
<accession>A0A0F6WA39</accession>
<name>A0A0F6WA39_9BACT</name>
<organism evidence="17 18">
    <name type="scientific">Sandaracinus amylolyticus</name>
    <dbReference type="NCBI Taxonomy" id="927083"/>
    <lineage>
        <taxon>Bacteria</taxon>
        <taxon>Pseudomonadati</taxon>
        <taxon>Myxococcota</taxon>
        <taxon>Polyangia</taxon>
        <taxon>Polyangiales</taxon>
        <taxon>Sandaracinaceae</taxon>
        <taxon>Sandaracinus</taxon>
    </lineage>
</organism>
<comment type="similarity">
    <text evidence="12">Belongs to the TonB-dependent receptor family.</text>
</comment>
<dbReference type="InterPro" id="IPR037682">
    <property type="entry name" value="TonB_C"/>
</dbReference>
<evidence type="ECO:0000256" key="3">
    <source>
        <dbReference type="ARBA" id="ARBA00022448"/>
    </source>
</evidence>
<dbReference type="Proteomes" id="UP000034883">
    <property type="component" value="Chromosome"/>
</dbReference>
<dbReference type="InterPro" id="IPR036942">
    <property type="entry name" value="Beta-barrel_TonB_sf"/>
</dbReference>
<evidence type="ECO:0000259" key="15">
    <source>
        <dbReference type="Pfam" id="PF03544"/>
    </source>
</evidence>
<evidence type="ECO:0000256" key="7">
    <source>
        <dbReference type="ARBA" id="ARBA00022989"/>
    </source>
</evidence>
<sequence>MHLHVTVEIDGTVSDVHVEHPGDPEFDQAAIDAVTSWRFEPARRGDTAVRSRTRLAVRFHAPDPATRVAEPDPHAGDPHGHEHDEHHPPEPTPEPVEEPEVAPPHFEARAVSDPLEESRRPRASSQYRIGREVLEAAPHRDGADMLNTAPGVYVARPEGDAVAQQIFLRGFDAEHGQDIELTMGGVPLNLPSHIHGQGYADLGFVIPEVVRSLRVTEGVYDPRQGDFATAGSIDFDLGVARRGIQFRTSYGSFDTFRALILWAPEGEREETFGAAQYRRTSGFGRNRAGQSGGALAQVVFGEGAIRGRVHGSIWAARTAIAGILRRDDVAQGDVGFLGVYDDPSALAQSGLAARAHLAGSIEMRGERGSFGELGAWLQWHDFRLQANYTGYTERSEFEPEWVGRGDLIEQRNEVLALGLRGRYRSPLYQPFEWARGFVEVGLTGRIDSIGQQQNLIEAPQNQTWDRRVDASVRALDVGGYFDLDWCITDYVHLRGGARADVLFYDVDDRLGNFIPAFRRETYIIGFRRSALGVAAGPRAAIEVTPLGVDHDLVLSIAYGEGYRSPQARQLQDGEGAPFAKVRSGDVGARVVLGDHDQVRIHASGYLTNVSDDTAFDPREGRLERLGPTTRIGGALWVEARPWSFLTSALSVTYVHATLDAPPPPSIEDPAPPYEQGQSLPYVPPVVVRADLSVGDRLFDIDGIPLSGRVGLGFSFLSPRPLPYGQEADAIGLLDASVSVRWSALDLSVEVLNLTDSRYASVEYSYASNWDRDSVASRIPARHFAAGAPLTVNVVLGVTL</sequence>
<keyword evidence="5" id="KW-0812">Transmembrane</keyword>
<feature type="domain" description="TonB-dependent receptor-like beta-barrel" evidence="14">
    <location>
        <begin position="368"/>
        <end position="753"/>
    </location>
</feature>
<dbReference type="PANTHER" id="PTHR30069:SF29">
    <property type="entry name" value="HEMOGLOBIN AND HEMOGLOBIN-HAPTOGLOBIN-BINDING PROTEIN 1-RELATED"/>
    <property type="match status" value="1"/>
</dbReference>
<feature type="compositionally biased region" description="Basic and acidic residues" evidence="13">
    <location>
        <begin position="69"/>
        <end position="89"/>
    </location>
</feature>
<dbReference type="Gene3D" id="3.30.1150.10">
    <property type="match status" value="1"/>
</dbReference>
<keyword evidence="6" id="KW-0732">Signal</keyword>
<dbReference type="Pfam" id="PF00593">
    <property type="entry name" value="TonB_dep_Rec_b-barrel"/>
    <property type="match status" value="1"/>
</dbReference>
<evidence type="ECO:0000256" key="12">
    <source>
        <dbReference type="RuleBase" id="RU003357"/>
    </source>
</evidence>
<dbReference type="GO" id="GO:0044718">
    <property type="term" value="P:siderophore transmembrane transport"/>
    <property type="evidence" value="ECO:0007669"/>
    <property type="project" value="TreeGrafter"/>
</dbReference>
<gene>
    <name evidence="17" type="ORF">DB32_008429</name>
</gene>
<evidence type="ECO:0000256" key="11">
    <source>
        <dbReference type="ARBA" id="ARBA00023237"/>
    </source>
</evidence>
<reference evidence="17 18" key="1">
    <citation type="submission" date="2015-03" db="EMBL/GenBank/DDBJ databases">
        <title>Genome assembly of Sandaracinus amylolyticus DSM 53668.</title>
        <authorList>
            <person name="Sharma G."/>
            <person name="Subramanian S."/>
        </authorList>
    </citation>
    <scope>NUCLEOTIDE SEQUENCE [LARGE SCALE GENOMIC DNA]</scope>
    <source>
        <strain evidence="17 18">DSM 53668</strain>
    </source>
</reference>
<evidence type="ECO:0000256" key="2">
    <source>
        <dbReference type="ARBA" id="ARBA00004571"/>
    </source>
</evidence>
<keyword evidence="18" id="KW-1185">Reference proteome</keyword>
<dbReference type="SUPFAM" id="SSF56935">
    <property type="entry name" value="Porins"/>
    <property type="match status" value="1"/>
</dbReference>
<evidence type="ECO:0000256" key="1">
    <source>
        <dbReference type="ARBA" id="ARBA00004167"/>
    </source>
</evidence>
<dbReference type="GO" id="GO:0009279">
    <property type="term" value="C:cell outer membrane"/>
    <property type="evidence" value="ECO:0007669"/>
    <property type="project" value="UniProtKB-SubCell"/>
</dbReference>
<evidence type="ECO:0000256" key="9">
    <source>
        <dbReference type="ARBA" id="ARBA00023136"/>
    </source>
</evidence>
<keyword evidence="10 17" id="KW-0675">Receptor</keyword>
<keyword evidence="11" id="KW-0998">Cell outer membrane</keyword>
<evidence type="ECO:0000256" key="6">
    <source>
        <dbReference type="ARBA" id="ARBA00022729"/>
    </source>
</evidence>
<dbReference type="Gene3D" id="2.170.130.10">
    <property type="entry name" value="TonB-dependent receptor, plug domain"/>
    <property type="match status" value="1"/>
</dbReference>
<dbReference type="AlphaFoldDB" id="A0A0F6WA39"/>
<evidence type="ECO:0000259" key="14">
    <source>
        <dbReference type="Pfam" id="PF00593"/>
    </source>
</evidence>
<keyword evidence="9 12" id="KW-0472">Membrane</keyword>
<dbReference type="InterPro" id="IPR006260">
    <property type="entry name" value="TonB/TolA_C"/>
</dbReference>
<keyword evidence="7" id="KW-1133">Transmembrane helix</keyword>
<dbReference type="GO" id="GO:0015344">
    <property type="term" value="F:siderophore uptake transmembrane transporter activity"/>
    <property type="evidence" value="ECO:0007669"/>
    <property type="project" value="TreeGrafter"/>
</dbReference>
<dbReference type="Pfam" id="PF07715">
    <property type="entry name" value="Plug"/>
    <property type="match status" value="1"/>
</dbReference>
<dbReference type="NCBIfam" id="TIGR01352">
    <property type="entry name" value="tonB_Cterm"/>
    <property type="match status" value="1"/>
</dbReference>
<keyword evidence="3" id="KW-0813">Transport</keyword>
<feature type="domain" description="TonB-dependent receptor plug" evidence="16">
    <location>
        <begin position="124"/>
        <end position="231"/>
    </location>
</feature>
<dbReference type="Pfam" id="PF03544">
    <property type="entry name" value="TonB_C"/>
    <property type="match status" value="1"/>
</dbReference>